<sequence length="115" mass="11782">MPPSHLHSVYGLTSGAALLMAGSIADLVGARNVELVGILLLSTFVLAQSFSSTGIQFIVFRALQGVALAMHIPASIDWVGGGLASGGLAILAYVLAILSADLAAFKRTTTVVLFV</sequence>
<dbReference type="Pfam" id="PF07690">
    <property type="entry name" value="MFS_1"/>
    <property type="match status" value="1"/>
</dbReference>
<dbReference type="PROSITE" id="PS50850">
    <property type="entry name" value="MFS"/>
    <property type="match status" value="1"/>
</dbReference>
<dbReference type="SUPFAM" id="SSF103473">
    <property type="entry name" value="MFS general substrate transporter"/>
    <property type="match status" value="1"/>
</dbReference>
<name>H0EPS1_GLAL7</name>
<feature type="transmembrane region" description="Helical" evidence="5">
    <location>
        <begin position="78"/>
        <end position="98"/>
    </location>
</feature>
<dbReference type="AlphaFoldDB" id="H0EPS1"/>
<feature type="transmembrane region" description="Helical" evidence="5">
    <location>
        <begin position="6"/>
        <end position="28"/>
    </location>
</feature>
<feature type="domain" description="Major facilitator superfamily (MFS) profile" evidence="6">
    <location>
        <begin position="1"/>
        <end position="115"/>
    </location>
</feature>
<keyword evidence="4 5" id="KW-0472">Membrane</keyword>
<evidence type="ECO:0000256" key="1">
    <source>
        <dbReference type="ARBA" id="ARBA00004141"/>
    </source>
</evidence>
<keyword evidence="3 5" id="KW-1133">Transmembrane helix</keyword>
<dbReference type="InParanoid" id="H0EPS1"/>
<evidence type="ECO:0000256" key="3">
    <source>
        <dbReference type="ARBA" id="ARBA00022989"/>
    </source>
</evidence>
<dbReference type="PANTHER" id="PTHR42718:SF27">
    <property type="entry name" value="TRANSPORTER, PUTATIVE-RELATED"/>
    <property type="match status" value="1"/>
</dbReference>
<keyword evidence="8" id="KW-1185">Reference proteome</keyword>
<gene>
    <name evidence="7" type="ORF">M7I_4657</name>
</gene>
<evidence type="ECO:0000256" key="5">
    <source>
        <dbReference type="SAM" id="Phobius"/>
    </source>
</evidence>
<organism evidence="7 8">
    <name type="scientific">Glarea lozoyensis (strain ATCC 74030 / MF5533)</name>
    <dbReference type="NCBI Taxonomy" id="1104152"/>
    <lineage>
        <taxon>Eukaryota</taxon>
        <taxon>Fungi</taxon>
        <taxon>Dikarya</taxon>
        <taxon>Ascomycota</taxon>
        <taxon>Pezizomycotina</taxon>
        <taxon>Leotiomycetes</taxon>
        <taxon>Helotiales</taxon>
        <taxon>Helotiaceae</taxon>
        <taxon>Glarea</taxon>
    </lineage>
</organism>
<dbReference type="InterPro" id="IPR020846">
    <property type="entry name" value="MFS_dom"/>
</dbReference>
<evidence type="ECO:0000313" key="8">
    <source>
        <dbReference type="Proteomes" id="UP000005446"/>
    </source>
</evidence>
<accession>H0EPS1</accession>
<dbReference type="GO" id="GO:0016020">
    <property type="term" value="C:membrane"/>
    <property type="evidence" value="ECO:0007669"/>
    <property type="project" value="UniProtKB-SubCell"/>
</dbReference>
<dbReference type="PANTHER" id="PTHR42718">
    <property type="entry name" value="MAJOR FACILITATOR SUPERFAMILY MULTIDRUG TRANSPORTER MFSC"/>
    <property type="match status" value="1"/>
</dbReference>
<evidence type="ECO:0000313" key="7">
    <source>
        <dbReference type="EMBL" id="EHK99499.1"/>
    </source>
</evidence>
<dbReference type="HOGENOM" id="CLU_2109291_0_0_1"/>
<evidence type="ECO:0000256" key="4">
    <source>
        <dbReference type="ARBA" id="ARBA00023136"/>
    </source>
</evidence>
<evidence type="ECO:0000256" key="2">
    <source>
        <dbReference type="ARBA" id="ARBA00022692"/>
    </source>
</evidence>
<dbReference type="Gene3D" id="1.20.1720.10">
    <property type="entry name" value="Multidrug resistance protein D"/>
    <property type="match status" value="1"/>
</dbReference>
<dbReference type="EMBL" id="AGUE01000116">
    <property type="protein sequence ID" value="EHK99499.1"/>
    <property type="molecule type" value="Genomic_DNA"/>
</dbReference>
<proteinExistence type="predicted"/>
<comment type="subcellular location">
    <subcellularLocation>
        <location evidence="1">Membrane</location>
        <topology evidence="1">Multi-pass membrane protein</topology>
    </subcellularLocation>
</comment>
<keyword evidence="2 5" id="KW-0812">Transmembrane</keyword>
<evidence type="ECO:0000259" key="6">
    <source>
        <dbReference type="PROSITE" id="PS50850"/>
    </source>
</evidence>
<protein>
    <submittedName>
        <fullName evidence="7">Putative multidrug resistance protein mdtD</fullName>
    </submittedName>
</protein>
<dbReference type="InterPro" id="IPR011701">
    <property type="entry name" value="MFS"/>
</dbReference>
<dbReference type="GO" id="GO:0022857">
    <property type="term" value="F:transmembrane transporter activity"/>
    <property type="evidence" value="ECO:0007669"/>
    <property type="project" value="InterPro"/>
</dbReference>
<feature type="transmembrane region" description="Helical" evidence="5">
    <location>
        <begin position="35"/>
        <end position="58"/>
    </location>
</feature>
<dbReference type="OrthoDB" id="440755at2759"/>
<dbReference type="Proteomes" id="UP000005446">
    <property type="component" value="Unassembled WGS sequence"/>
</dbReference>
<reference evidence="7 8" key="1">
    <citation type="journal article" date="2012" name="Eukaryot. Cell">
        <title>Genome sequence of the fungus Glarea lozoyensis: the first genome sequence of a species from the Helotiaceae family.</title>
        <authorList>
            <person name="Youssar L."/>
            <person name="Gruening B.A."/>
            <person name="Erxleben A."/>
            <person name="Guenther S."/>
            <person name="Huettel W."/>
        </authorList>
    </citation>
    <scope>NUCLEOTIDE SEQUENCE [LARGE SCALE GENOMIC DNA]</scope>
    <source>
        <strain evidence="8">ATCC 74030 / MF5533</strain>
    </source>
</reference>
<comment type="caution">
    <text evidence="7">The sequence shown here is derived from an EMBL/GenBank/DDBJ whole genome shotgun (WGS) entry which is preliminary data.</text>
</comment>
<dbReference type="InterPro" id="IPR036259">
    <property type="entry name" value="MFS_trans_sf"/>
</dbReference>